<dbReference type="InterPro" id="IPR040442">
    <property type="entry name" value="Pyrv_kinase-like_dom_sf"/>
</dbReference>
<dbReference type="RefSeq" id="WP_190473799.1">
    <property type="nucleotide sequence ID" value="NZ_JACJPW010000122.1"/>
</dbReference>
<dbReference type="GO" id="GO:0005737">
    <property type="term" value="C:cytoplasm"/>
    <property type="evidence" value="ECO:0007669"/>
    <property type="project" value="UniProtKB-SubCell"/>
</dbReference>
<evidence type="ECO:0000256" key="14">
    <source>
        <dbReference type="ARBA" id="ARBA00022679"/>
    </source>
</evidence>
<dbReference type="InterPro" id="IPR023151">
    <property type="entry name" value="PEP_util_CS"/>
</dbReference>
<organism evidence="22 23">
    <name type="scientific">Aerosakkonema funiforme FACHB-1375</name>
    <dbReference type="NCBI Taxonomy" id="2949571"/>
    <lineage>
        <taxon>Bacteria</taxon>
        <taxon>Bacillati</taxon>
        <taxon>Cyanobacteriota</taxon>
        <taxon>Cyanophyceae</taxon>
        <taxon>Oscillatoriophycideae</taxon>
        <taxon>Aerosakkonematales</taxon>
        <taxon>Aerosakkonemataceae</taxon>
        <taxon>Aerosakkonema</taxon>
    </lineage>
</organism>
<dbReference type="AlphaFoldDB" id="A0A926VLI0"/>
<keyword evidence="17" id="KW-0418">Kinase</keyword>
<comment type="similarity">
    <text evidence="7">Belongs to the PEP-utilizing enzyme family.</text>
</comment>
<feature type="domain" description="HPr" evidence="21">
    <location>
        <begin position="153"/>
        <end position="243"/>
    </location>
</feature>
<evidence type="ECO:0000256" key="16">
    <source>
        <dbReference type="ARBA" id="ARBA00022723"/>
    </source>
</evidence>
<keyword evidence="23" id="KW-1185">Reference proteome</keyword>
<dbReference type="Gene3D" id="3.40.50.510">
    <property type="entry name" value="Phosphotransferase system, mannose-type IIA component"/>
    <property type="match status" value="1"/>
</dbReference>
<dbReference type="NCBIfam" id="TIGR01417">
    <property type="entry name" value="PTS_I_fam"/>
    <property type="match status" value="1"/>
</dbReference>
<dbReference type="Pfam" id="PF00391">
    <property type="entry name" value="PEP-utilizers"/>
    <property type="match status" value="1"/>
</dbReference>
<evidence type="ECO:0000256" key="19">
    <source>
        <dbReference type="ARBA" id="ARBA00046577"/>
    </source>
</evidence>
<dbReference type="InterPro" id="IPR004701">
    <property type="entry name" value="PTS_EIIA_man-typ"/>
</dbReference>
<evidence type="ECO:0000256" key="17">
    <source>
        <dbReference type="ARBA" id="ARBA00022777"/>
    </source>
</evidence>
<dbReference type="Pfam" id="PF03610">
    <property type="entry name" value="EIIA-man"/>
    <property type="match status" value="1"/>
</dbReference>
<dbReference type="PRINTS" id="PR01736">
    <property type="entry name" value="PHPHTRNFRASE"/>
</dbReference>
<proteinExistence type="inferred from homology"/>
<dbReference type="InterPro" id="IPR008731">
    <property type="entry name" value="PTS_EIN"/>
</dbReference>
<dbReference type="GO" id="GO:0008965">
    <property type="term" value="F:phosphoenolpyruvate-protein phosphotransferase activity"/>
    <property type="evidence" value="ECO:0007669"/>
    <property type="project" value="UniProtKB-EC"/>
</dbReference>
<evidence type="ECO:0000259" key="21">
    <source>
        <dbReference type="PROSITE" id="PS51350"/>
    </source>
</evidence>
<keyword evidence="12" id="KW-0963">Cytoplasm</keyword>
<dbReference type="Gene3D" id="3.30.1340.10">
    <property type="entry name" value="HPr-like"/>
    <property type="match status" value="1"/>
</dbReference>
<evidence type="ECO:0000256" key="13">
    <source>
        <dbReference type="ARBA" id="ARBA00022597"/>
    </source>
</evidence>
<comment type="caution">
    <text evidence="22">The sequence shown here is derived from an EMBL/GenBank/DDBJ whole genome shotgun (WGS) entry which is preliminary data.</text>
</comment>
<dbReference type="Gene3D" id="3.20.20.60">
    <property type="entry name" value="Phosphoenolpyruvate-binding domains"/>
    <property type="match status" value="1"/>
</dbReference>
<evidence type="ECO:0000259" key="20">
    <source>
        <dbReference type="PROSITE" id="PS51096"/>
    </source>
</evidence>
<keyword evidence="11" id="KW-0813">Transport</keyword>
<evidence type="ECO:0000313" key="22">
    <source>
        <dbReference type="EMBL" id="MBD2185463.1"/>
    </source>
</evidence>
<dbReference type="InterPro" id="IPR050499">
    <property type="entry name" value="PEP-utilizing_PTS_enzyme"/>
</dbReference>
<evidence type="ECO:0000256" key="12">
    <source>
        <dbReference type="ARBA" id="ARBA00022490"/>
    </source>
</evidence>
<dbReference type="GO" id="GO:0009401">
    <property type="term" value="P:phosphoenolpyruvate-dependent sugar phosphotransferase system"/>
    <property type="evidence" value="ECO:0007669"/>
    <property type="project" value="UniProtKB-KW"/>
</dbReference>
<dbReference type="InterPro" id="IPR000032">
    <property type="entry name" value="HPr-like"/>
</dbReference>
<dbReference type="InterPro" id="IPR036618">
    <property type="entry name" value="PtsI_HPr-bd_sf"/>
</dbReference>
<dbReference type="PROSITE" id="PS51096">
    <property type="entry name" value="PTS_EIIA_TYPE_4"/>
    <property type="match status" value="1"/>
</dbReference>
<dbReference type="PROSITE" id="PS00369">
    <property type="entry name" value="PTS_HPR_HIS"/>
    <property type="match status" value="1"/>
</dbReference>
<evidence type="ECO:0000256" key="6">
    <source>
        <dbReference type="ARBA" id="ARBA00004496"/>
    </source>
</evidence>
<evidence type="ECO:0000256" key="4">
    <source>
        <dbReference type="ARBA" id="ARBA00002788"/>
    </source>
</evidence>
<accession>A0A926VLI0</accession>
<dbReference type="PROSITE" id="PS51350">
    <property type="entry name" value="PTS_HPR_DOM"/>
    <property type="match status" value="1"/>
</dbReference>
<dbReference type="Proteomes" id="UP000641646">
    <property type="component" value="Unassembled WGS sequence"/>
</dbReference>
<evidence type="ECO:0000256" key="8">
    <source>
        <dbReference type="ARBA" id="ARBA00012095"/>
    </source>
</evidence>
<evidence type="ECO:0000256" key="7">
    <source>
        <dbReference type="ARBA" id="ARBA00007837"/>
    </source>
</evidence>
<dbReference type="InterPro" id="IPR008279">
    <property type="entry name" value="PEP-util_enz_mobile_dom"/>
</dbReference>
<reference evidence="22" key="2">
    <citation type="submission" date="2020-08" db="EMBL/GenBank/DDBJ databases">
        <authorList>
            <person name="Chen M."/>
            <person name="Teng W."/>
            <person name="Zhao L."/>
            <person name="Hu C."/>
            <person name="Zhou Y."/>
            <person name="Han B."/>
            <person name="Song L."/>
            <person name="Shu W."/>
        </authorList>
    </citation>
    <scope>NUCLEOTIDE SEQUENCE</scope>
    <source>
        <strain evidence="22">FACHB-1375</strain>
    </source>
</reference>
<keyword evidence="16" id="KW-0479">Metal-binding</keyword>
<dbReference type="InterPro" id="IPR035895">
    <property type="entry name" value="HPr-like_sf"/>
</dbReference>
<dbReference type="GO" id="GO:0046872">
    <property type="term" value="F:metal ion binding"/>
    <property type="evidence" value="ECO:0007669"/>
    <property type="project" value="UniProtKB-KW"/>
</dbReference>
<comment type="subunit">
    <text evidence="19">Homodimer. The dihydroxyacetone kinase complex is composed of a homodimer of DhaM, a homodimer of DhaK and the subunit DhaL.</text>
</comment>
<comment type="subcellular location">
    <subcellularLocation>
        <location evidence="6">Cytoplasm</location>
    </subcellularLocation>
</comment>
<keyword evidence="18" id="KW-0460">Magnesium</keyword>
<comment type="catalytic activity">
    <reaction evidence="2">
        <text>dihydroxyacetone + phosphoenolpyruvate = dihydroxyacetone phosphate + pyruvate</text>
        <dbReference type="Rhea" id="RHEA:18381"/>
        <dbReference type="ChEBI" id="CHEBI:15361"/>
        <dbReference type="ChEBI" id="CHEBI:16016"/>
        <dbReference type="ChEBI" id="CHEBI:57642"/>
        <dbReference type="ChEBI" id="CHEBI:58702"/>
        <dbReference type="EC" id="2.7.1.121"/>
    </reaction>
</comment>
<comment type="function">
    <text evidence="4">Component of the dihydroxyacetone kinase complex, which is responsible for the phosphoenolpyruvate (PEP)-dependent phosphorylation of dihydroxyacetone. DhaM serves as the phosphoryl donor. Is phosphorylated by phosphoenolpyruvate in an EI- and HPr-dependent reaction, and a phosphorelay system on histidine residues finally leads to phosphoryl transfer to DhaL and dihydroxyacetone.</text>
</comment>
<dbReference type="EC" id="2.7.3.9" evidence="9"/>
<dbReference type="PRINTS" id="PR00107">
    <property type="entry name" value="PHOSPHOCPHPR"/>
</dbReference>
<evidence type="ECO:0000313" key="23">
    <source>
        <dbReference type="Proteomes" id="UP000641646"/>
    </source>
</evidence>
<dbReference type="Pfam" id="PF00381">
    <property type="entry name" value="PTS-HPr"/>
    <property type="match status" value="1"/>
</dbReference>
<dbReference type="SUPFAM" id="SSF52009">
    <property type="entry name" value="Phosphohistidine domain"/>
    <property type="match status" value="1"/>
</dbReference>
<name>A0A926VLI0_9CYAN</name>
<dbReference type="SUPFAM" id="SSF47831">
    <property type="entry name" value="Enzyme I of the PEP:sugar phosphotransferase system HPr-binding (sub)domain"/>
    <property type="match status" value="1"/>
</dbReference>
<dbReference type="InterPro" id="IPR015813">
    <property type="entry name" value="Pyrv/PenolPyrv_kinase-like_dom"/>
</dbReference>
<evidence type="ECO:0000256" key="18">
    <source>
        <dbReference type="ARBA" id="ARBA00022842"/>
    </source>
</evidence>
<dbReference type="SUPFAM" id="SSF55594">
    <property type="entry name" value="HPr-like"/>
    <property type="match status" value="1"/>
</dbReference>
<protein>
    <recommendedName>
        <fullName evidence="10">Phosphocarrier protein HPr</fullName>
        <ecNumber evidence="8">2.7.1.121</ecNumber>
        <ecNumber evidence="9">2.7.3.9</ecNumber>
    </recommendedName>
</protein>
<evidence type="ECO:0000256" key="9">
    <source>
        <dbReference type="ARBA" id="ARBA00012232"/>
    </source>
</evidence>
<comment type="function">
    <text evidence="5">General (non sugar-specific) component of the phosphoenolpyruvate-dependent sugar phosphotransferase system (sugar PTS). This major carbohydrate active-transport system catalyzes the phosphorylation of incoming sugar substrates concomitantly with their translocation across the cell membrane. The phosphoryl group from phosphoenolpyruvate (PEP) is transferred to the phosphoryl carrier protein HPr by enzyme I. Phospho-HPr then transfers it to the PTS EIIA domain.</text>
</comment>
<dbReference type="NCBIfam" id="TIGR01003">
    <property type="entry name" value="PTS_HPr_family"/>
    <property type="match status" value="1"/>
</dbReference>
<evidence type="ECO:0000256" key="11">
    <source>
        <dbReference type="ARBA" id="ARBA00022448"/>
    </source>
</evidence>
<evidence type="ECO:0000256" key="1">
    <source>
        <dbReference type="ARBA" id="ARBA00000683"/>
    </source>
</evidence>
<dbReference type="PANTHER" id="PTHR46244">
    <property type="entry name" value="PHOSPHOENOLPYRUVATE-PROTEIN PHOSPHOTRANSFERASE"/>
    <property type="match status" value="1"/>
</dbReference>
<evidence type="ECO:0000256" key="2">
    <source>
        <dbReference type="ARBA" id="ARBA00001113"/>
    </source>
</evidence>
<dbReference type="CDD" id="cd00367">
    <property type="entry name" value="PTS-HPr_like"/>
    <property type="match status" value="1"/>
</dbReference>
<dbReference type="NCBIfam" id="TIGR02364">
    <property type="entry name" value="dha_pts"/>
    <property type="match status" value="1"/>
</dbReference>
<dbReference type="PROSITE" id="PS00742">
    <property type="entry name" value="PEP_ENZYMES_2"/>
    <property type="match status" value="1"/>
</dbReference>
<dbReference type="InterPro" id="IPR001020">
    <property type="entry name" value="PTS_HPr_His_P_site"/>
</dbReference>
<dbReference type="EC" id="2.7.1.121" evidence="8"/>
<dbReference type="Pfam" id="PF05524">
    <property type="entry name" value="PEP-utilisers_N"/>
    <property type="match status" value="1"/>
</dbReference>
<keyword evidence="13" id="KW-0762">Sugar transport</keyword>
<dbReference type="Gene3D" id="3.50.30.10">
    <property type="entry name" value="Phosphohistidine domain"/>
    <property type="match status" value="1"/>
</dbReference>
<comment type="cofactor">
    <cofactor evidence="3">
        <name>Mg(2+)</name>
        <dbReference type="ChEBI" id="CHEBI:18420"/>
    </cofactor>
</comment>
<dbReference type="PANTHER" id="PTHR46244:SF6">
    <property type="entry name" value="PHOSPHOENOLPYRUVATE-PROTEIN PHOSPHOTRANSFERASE"/>
    <property type="match status" value="1"/>
</dbReference>
<dbReference type="GO" id="GO:0016020">
    <property type="term" value="C:membrane"/>
    <property type="evidence" value="ECO:0007669"/>
    <property type="project" value="InterPro"/>
</dbReference>
<evidence type="ECO:0000256" key="10">
    <source>
        <dbReference type="ARBA" id="ARBA00020422"/>
    </source>
</evidence>
<evidence type="ECO:0000256" key="15">
    <source>
        <dbReference type="ARBA" id="ARBA00022683"/>
    </source>
</evidence>
<dbReference type="InterPro" id="IPR006318">
    <property type="entry name" value="PTS_EI-like"/>
</dbReference>
<dbReference type="Pfam" id="PF02896">
    <property type="entry name" value="PEP-utilizers_C"/>
    <property type="match status" value="1"/>
</dbReference>
<dbReference type="Gene3D" id="1.10.274.10">
    <property type="entry name" value="PtsI, HPr-binding domain"/>
    <property type="match status" value="1"/>
</dbReference>
<reference evidence="22" key="1">
    <citation type="journal article" date="2015" name="ISME J.">
        <title>Draft Genome Sequence of Streptomyces incarnatus NRRL8089, which Produces the Nucleoside Antibiotic Sinefungin.</title>
        <authorList>
            <person name="Oshima K."/>
            <person name="Hattori M."/>
            <person name="Shimizu H."/>
            <person name="Fukuda K."/>
            <person name="Nemoto M."/>
            <person name="Inagaki K."/>
            <person name="Tamura T."/>
        </authorList>
    </citation>
    <scope>NUCLEOTIDE SEQUENCE</scope>
    <source>
        <strain evidence="22">FACHB-1375</strain>
    </source>
</reference>
<evidence type="ECO:0000256" key="3">
    <source>
        <dbReference type="ARBA" id="ARBA00001946"/>
    </source>
</evidence>
<dbReference type="InterPro" id="IPR036662">
    <property type="entry name" value="PTS_EIIA_man-typ_sf"/>
</dbReference>
<dbReference type="GO" id="GO:0047324">
    <property type="term" value="F:phosphoenolpyruvate-glycerone phosphotransferase activity"/>
    <property type="evidence" value="ECO:0007669"/>
    <property type="project" value="UniProtKB-EC"/>
</dbReference>
<dbReference type="EMBL" id="JACJPW010000122">
    <property type="protein sequence ID" value="MBD2185463.1"/>
    <property type="molecule type" value="Genomic_DNA"/>
</dbReference>
<dbReference type="InterPro" id="IPR036637">
    <property type="entry name" value="Phosphohistidine_dom_sf"/>
</dbReference>
<dbReference type="InterPro" id="IPR012844">
    <property type="entry name" value="DhaM_N"/>
</dbReference>
<feature type="domain" description="PTS EIIA type-4" evidence="20">
    <location>
        <begin position="1"/>
        <end position="139"/>
    </location>
</feature>
<keyword evidence="14 22" id="KW-0808">Transferase</keyword>
<dbReference type="SUPFAM" id="SSF51621">
    <property type="entry name" value="Phosphoenolpyruvate/pyruvate domain"/>
    <property type="match status" value="1"/>
</dbReference>
<sequence>MIGIVIVSHSAKLAAGVQELATQMVQGEVKIAVAAGIDDPENPFGTDPIQVHQAIESVYSDDGVIVLMDLGSAVLSAEMALEFLSEEQQNKVKLCEAPLVEGTIAAVVQAANGADIEQVLTEARGALAAKVAQLGTPPISSPSVHRGGHKEGAKEIYLTVKNRMGLHARPAAKFVATAGKFKCEITVRNVSANSDAVNAKSINQLVTLAVCRGDEIAIAASGSDADEALAALQQLVETNFGESLKDSPIPPLFPTPTPPLSRSSLSAIPASPGIAIGRVFLYQQTLAEIEDIQVDNPQTEWQKLHAAIATAHREIEMLRQNAATEAGEQEAAIFDAHLLCLEDPTVLEAARQRIFEYGLAGTTAWKVVIDKTARTYEALADPFLQARSADVRDVGQRVLRLLTGVAAAPLNLPEPAILVANDLSPSETAQLDKTKVLGICTVSGSANSHSGILARSLGIPAVMGVSEELLHLENGTLIVLDGETGEVWVQPDEAQLSELQAKRDSRLAAQIAFKEVAQKPAITSDKREIKVMANIGSIADAKVAVNAGAEGVGLLRSEFLYFHRHTPPSEEEQLQIYEAIASTISPHPLIIRTLDIGGDKPISYLHSALETNPFLGWRGIRFSLDYPDLLKIQLRAILRTTHQHKIKVMFPMVASITEIRAAKKILATAQAELRQAGILFDETMAVGIMIEVPAAVICADKLAAEVDFFSIGTNDLSQYVMASDRTNPKVANLADAFAPAVLRSIAQTVQIAHNAGIWVGVCGELASHSNAVPILVGLGVDELSVNAAAIPAIKTAISQLTMAQAEAIATAVLQLDSAAAVREYLEIQIMKPKV</sequence>
<dbReference type="InterPro" id="IPR000121">
    <property type="entry name" value="PEP_util_C"/>
</dbReference>
<evidence type="ECO:0000256" key="5">
    <source>
        <dbReference type="ARBA" id="ARBA00003681"/>
    </source>
</evidence>
<comment type="catalytic activity">
    <reaction evidence="1">
        <text>L-histidyl-[protein] + phosphoenolpyruvate = N(pros)-phospho-L-histidyl-[protein] + pyruvate</text>
        <dbReference type="Rhea" id="RHEA:23880"/>
        <dbReference type="Rhea" id="RHEA-COMP:9745"/>
        <dbReference type="Rhea" id="RHEA-COMP:9746"/>
        <dbReference type="ChEBI" id="CHEBI:15361"/>
        <dbReference type="ChEBI" id="CHEBI:29979"/>
        <dbReference type="ChEBI" id="CHEBI:58702"/>
        <dbReference type="ChEBI" id="CHEBI:64837"/>
        <dbReference type="EC" id="2.7.3.9"/>
    </reaction>
</comment>
<dbReference type="SUPFAM" id="SSF53062">
    <property type="entry name" value="PTS system fructose IIA component-like"/>
    <property type="match status" value="1"/>
</dbReference>
<keyword evidence="15" id="KW-0598">Phosphotransferase system</keyword>
<gene>
    <name evidence="22" type="primary">ptsP</name>
    <name evidence="22" type="ORF">H6G03_31070</name>
</gene>